<reference evidence="3" key="1">
    <citation type="journal article" date="2003" name="Mol. Plant Microbe Interact.">
        <title>The parasitome of the phytonematode Heterodera glycines.</title>
        <authorList>
            <person name="Gao B."/>
            <person name="Allen R."/>
            <person name="Maier T."/>
            <person name="Davis E.L."/>
            <person name="Baum T.J."/>
            <person name="Hussey R.S."/>
        </authorList>
    </citation>
    <scope>NUCLEOTIDE SEQUENCE</scope>
</reference>
<proteinExistence type="evidence at transcript level"/>
<feature type="signal peptide" evidence="2">
    <location>
        <begin position="1"/>
        <end position="20"/>
    </location>
</feature>
<feature type="compositionally biased region" description="Low complexity" evidence="1">
    <location>
        <begin position="63"/>
        <end position="73"/>
    </location>
</feature>
<dbReference type="EMBL" id="MT125641">
    <property type="protein sequence ID" value="QLK97564.1"/>
    <property type="molecule type" value="mRNA"/>
</dbReference>
<protein>
    <submittedName>
        <fullName evidence="3">Secretory protein 4D09</fullName>
    </submittedName>
</protein>
<evidence type="ECO:0000256" key="2">
    <source>
        <dbReference type="SAM" id="SignalP"/>
    </source>
</evidence>
<sequence>MAKFVAIALLSLTIVSMALAKTGKSQTADEVEGFRNMNIGDNNKVDAGKEPAADKATKKGKAQKAGTKSAAATNEPAAAKGTKNGKAPKTKAKQEVATNEPAAANEWNDQLMGMSVEKFNEELAVLLPKANTFMENALSFINEQVEKNGIATGAAGDSCSTGIPAN</sequence>
<dbReference type="AlphaFoldDB" id="Q8ITI8"/>
<evidence type="ECO:0000256" key="1">
    <source>
        <dbReference type="SAM" id="MobiDB-lite"/>
    </source>
</evidence>
<feature type="compositionally biased region" description="Basic and acidic residues" evidence="1">
    <location>
        <begin position="43"/>
        <end position="57"/>
    </location>
</feature>
<name>Q8ITI8_HETGL</name>
<organism evidence="3">
    <name type="scientific">Heterodera glycines</name>
    <name type="common">Soybean cyst nematode worm</name>
    <dbReference type="NCBI Taxonomy" id="51029"/>
    <lineage>
        <taxon>Eukaryota</taxon>
        <taxon>Metazoa</taxon>
        <taxon>Ecdysozoa</taxon>
        <taxon>Nematoda</taxon>
        <taxon>Chromadorea</taxon>
        <taxon>Rhabditida</taxon>
        <taxon>Tylenchina</taxon>
        <taxon>Tylenchomorpha</taxon>
        <taxon>Tylenchoidea</taxon>
        <taxon>Heteroderidae</taxon>
        <taxon>Heteroderinae</taxon>
        <taxon>Heterodera</taxon>
    </lineage>
</organism>
<keyword evidence="2" id="KW-0732">Signal</keyword>
<evidence type="ECO:0000313" key="4">
    <source>
        <dbReference type="EMBL" id="QLK97564.1"/>
    </source>
</evidence>
<feature type="chain" id="PRO_5036286587" evidence="2">
    <location>
        <begin position="21"/>
        <end position="166"/>
    </location>
</feature>
<accession>Q8ITI8</accession>
<feature type="region of interest" description="Disordered" evidence="1">
    <location>
        <begin position="37"/>
        <end position="104"/>
    </location>
</feature>
<evidence type="ECO:0000313" key="3">
    <source>
        <dbReference type="EMBL" id="AAN32890.1"/>
    </source>
</evidence>
<dbReference type="EMBL" id="AF469061">
    <property type="protein sequence ID" value="AAN32890.1"/>
    <property type="molecule type" value="mRNA"/>
</dbReference>
<reference evidence="4" key="2">
    <citation type="journal article" date="2020" name="Mol. Plant Pathol.">
        <title>Screening soybean cyst nematode effectors for their ability to suppress plant immunity.</title>
        <authorList>
            <person name="Pogorelko G."/>
            <person name="Wang J."/>
            <person name="Juvale P.S."/>
            <person name="Mitchum M.G."/>
            <person name="Baum T.J."/>
        </authorList>
    </citation>
    <scope>NUCLEOTIDE SEQUENCE</scope>
</reference>